<dbReference type="STRING" id="660521.SAMN04487949_0390"/>
<dbReference type="AlphaFoldDB" id="A0A1G9PJ51"/>
<gene>
    <name evidence="12" type="ORF">SAMN04487949_0390</name>
</gene>
<dbReference type="PROSITE" id="PS51371">
    <property type="entry name" value="CBS"/>
    <property type="match status" value="2"/>
</dbReference>
<dbReference type="InterPro" id="IPR002550">
    <property type="entry name" value="CNNM"/>
</dbReference>
<dbReference type="Pfam" id="PF00571">
    <property type="entry name" value="CBS"/>
    <property type="match status" value="2"/>
</dbReference>
<dbReference type="PANTHER" id="PTHR22777:SF17">
    <property type="entry name" value="UPF0053 PROTEIN SLL0260"/>
    <property type="match status" value="1"/>
</dbReference>
<evidence type="ECO:0000256" key="2">
    <source>
        <dbReference type="ARBA" id="ARBA00022692"/>
    </source>
</evidence>
<feature type="domain" description="CBS" evidence="10">
    <location>
        <begin position="235"/>
        <end position="294"/>
    </location>
</feature>
<dbReference type="SMART" id="SM01091">
    <property type="entry name" value="CorC_HlyC"/>
    <property type="match status" value="1"/>
</dbReference>
<feature type="transmembrane region" description="Helical" evidence="9">
    <location>
        <begin position="29"/>
        <end position="48"/>
    </location>
</feature>
<dbReference type="Proteomes" id="UP000199451">
    <property type="component" value="Unassembled WGS sequence"/>
</dbReference>
<dbReference type="FunFam" id="3.10.580.10:FF:000002">
    <property type="entry name" value="Magnesium/cobalt efflux protein CorC"/>
    <property type="match status" value="1"/>
</dbReference>
<dbReference type="GO" id="GO:0050660">
    <property type="term" value="F:flavin adenine dinucleotide binding"/>
    <property type="evidence" value="ECO:0007669"/>
    <property type="project" value="InterPro"/>
</dbReference>
<keyword evidence="5 7" id="KW-0129">CBS domain</keyword>
<dbReference type="EMBL" id="FNHL01000001">
    <property type="protein sequence ID" value="SDL98237.1"/>
    <property type="molecule type" value="Genomic_DNA"/>
</dbReference>
<accession>A0A1G9PJ51</accession>
<evidence type="ECO:0000256" key="1">
    <source>
        <dbReference type="ARBA" id="ARBA00004141"/>
    </source>
</evidence>
<evidence type="ECO:0000313" key="12">
    <source>
        <dbReference type="EMBL" id="SDL98237.1"/>
    </source>
</evidence>
<dbReference type="SMART" id="SM00116">
    <property type="entry name" value="CBS"/>
    <property type="match status" value="2"/>
</dbReference>
<dbReference type="GO" id="GO:0016020">
    <property type="term" value="C:membrane"/>
    <property type="evidence" value="ECO:0007669"/>
    <property type="project" value="UniProtKB-SubCell"/>
</dbReference>
<feature type="domain" description="CBS" evidence="10">
    <location>
        <begin position="298"/>
        <end position="360"/>
    </location>
</feature>
<keyword evidence="3" id="KW-0677">Repeat</keyword>
<name>A0A1G9PJ51_9EURY</name>
<proteinExistence type="predicted"/>
<evidence type="ECO:0000259" key="11">
    <source>
        <dbReference type="PROSITE" id="PS51846"/>
    </source>
</evidence>
<dbReference type="InterPro" id="IPR005170">
    <property type="entry name" value="Transptr-assoc_dom"/>
</dbReference>
<feature type="transmembrane region" description="Helical" evidence="9">
    <location>
        <begin position="87"/>
        <end position="113"/>
    </location>
</feature>
<dbReference type="Gene3D" id="3.30.465.10">
    <property type="match status" value="1"/>
</dbReference>
<dbReference type="InterPro" id="IPR016169">
    <property type="entry name" value="FAD-bd_PCMH_sub2"/>
</dbReference>
<evidence type="ECO:0000256" key="6">
    <source>
        <dbReference type="ARBA" id="ARBA00023136"/>
    </source>
</evidence>
<keyword evidence="13" id="KW-1185">Reference proteome</keyword>
<evidence type="ECO:0000256" key="4">
    <source>
        <dbReference type="ARBA" id="ARBA00022989"/>
    </source>
</evidence>
<protein>
    <submittedName>
        <fullName evidence="12">Hemolysin, contains CBS domains</fullName>
    </submittedName>
</protein>
<evidence type="ECO:0000259" key="10">
    <source>
        <dbReference type="PROSITE" id="PS51371"/>
    </source>
</evidence>
<dbReference type="PANTHER" id="PTHR22777">
    <property type="entry name" value="HEMOLYSIN-RELATED"/>
    <property type="match status" value="1"/>
</dbReference>
<evidence type="ECO:0000256" key="5">
    <source>
        <dbReference type="ARBA" id="ARBA00023122"/>
    </source>
</evidence>
<evidence type="ECO:0000256" key="3">
    <source>
        <dbReference type="ARBA" id="ARBA00022737"/>
    </source>
</evidence>
<dbReference type="InterPro" id="IPR036318">
    <property type="entry name" value="FAD-bd_PCMH-like_sf"/>
</dbReference>
<reference evidence="13" key="1">
    <citation type="submission" date="2016-10" db="EMBL/GenBank/DDBJ databases">
        <authorList>
            <person name="Varghese N."/>
            <person name="Submissions S."/>
        </authorList>
    </citation>
    <scope>NUCLEOTIDE SEQUENCE [LARGE SCALE GENOMIC DNA]</scope>
    <source>
        <strain evidence="13">CGMCC 1.10119</strain>
    </source>
</reference>
<organism evidence="12 13">
    <name type="scientific">Halogranum gelatinilyticum</name>
    <dbReference type="NCBI Taxonomy" id="660521"/>
    <lineage>
        <taxon>Archaea</taxon>
        <taxon>Methanobacteriati</taxon>
        <taxon>Methanobacteriota</taxon>
        <taxon>Stenosarchaea group</taxon>
        <taxon>Halobacteria</taxon>
        <taxon>Halobacteriales</taxon>
        <taxon>Haloferacaceae</taxon>
    </lineage>
</organism>
<dbReference type="CDD" id="cd04590">
    <property type="entry name" value="CBS_pair_CorC_HlyC_assoc"/>
    <property type="match status" value="1"/>
</dbReference>
<dbReference type="OrthoDB" id="9671at2157"/>
<evidence type="ECO:0000256" key="8">
    <source>
        <dbReference type="SAM" id="MobiDB-lite"/>
    </source>
</evidence>
<evidence type="ECO:0000256" key="9">
    <source>
        <dbReference type="SAM" id="Phobius"/>
    </source>
</evidence>
<comment type="subcellular location">
    <subcellularLocation>
        <location evidence="1">Membrane</location>
        <topology evidence="1">Multi-pass membrane protein</topology>
    </subcellularLocation>
</comment>
<dbReference type="SUPFAM" id="SSF54631">
    <property type="entry name" value="CBS-domain pair"/>
    <property type="match status" value="1"/>
</dbReference>
<feature type="region of interest" description="Disordered" evidence="8">
    <location>
        <begin position="440"/>
        <end position="465"/>
    </location>
</feature>
<dbReference type="Gene3D" id="3.10.580.10">
    <property type="entry name" value="CBS-domain"/>
    <property type="match status" value="1"/>
</dbReference>
<keyword evidence="2 9" id="KW-0812">Transmembrane</keyword>
<evidence type="ECO:0000313" key="13">
    <source>
        <dbReference type="Proteomes" id="UP000199451"/>
    </source>
</evidence>
<dbReference type="SUPFAM" id="SSF56176">
    <property type="entry name" value="FAD-binding/transporter-associated domain-like"/>
    <property type="match status" value="1"/>
</dbReference>
<feature type="domain" description="CNNM transmembrane" evidence="11">
    <location>
        <begin position="27"/>
        <end position="216"/>
    </location>
</feature>
<keyword evidence="4 9" id="KW-1133">Transmembrane helix</keyword>
<dbReference type="InterPro" id="IPR046342">
    <property type="entry name" value="CBS_dom_sf"/>
</dbReference>
<sequence>MGLPLSVTPLAVPGQVTQLLQLLPIDDTSVTIAGIVAIVVLTGLSAFFSSSEIAMFSLAKHRVDSLVNDGVPGAEAVKDLKDDPHRLLVTILVGNNIVNIAMSSIATGLFAIYLSQGQAVLAATFGITTLVLLFGESAPKSYAVENTESWALRIARPLKLSEYVLMPLVILFDYLTRVVNRVTGGRSSIETSYVTRDEIQDMIQTGEREGVIEEEEREMLQRIFRFNSTIAKEVMTPRLDVTAVPKDATLDEAIETCVQSDHERIPVYDGNLDNIIGIVNVRNLVRQKYYGEGEGTLIDTVQPTLHVPESKNIDELLQEIQENRMQMVIVIDEFGTTEGIITLEDMVEEIVGDILEGDEEEPFEFLDEDTTLVRGEVNIDEVNEVLELELPEGEEFETLAGFIFNRAGRLVEEGEEIAYGSVVIRIEQVDNTRIMKARITKQDVDEPDEDDEETDEQEAEVESGN</sequence>
<evidence type="ECO:0000256" key="7">
    <source>
        <dbReference type="PROSITE-ProRule" id="PRU00703"/>
    </source>
</evidence>
<dbReference type="InterPro" id="IPR000644">
    <property type="entry name" value="CBS_dom"/>
</dbReference>
<dbReference type="PROSITE" id="PS51846">
    <property type="entry name" value="CNNM"/>
    <property type="match status" value="1"/>
</dbReference>
<feature type="compositionally biased region" description="Acidic residues" evidence="8">
    <location>
        <begin position="445"/>
        <end position="465"/>
    </location>
</feature>
<dbReference type="Pfam" id="PF03471">
    <property type="entry name" value="CorC_HlyC"/>
    <property type="match status" value="1"/>
</dbReference>
<dbReference type="InterPro" id="IPR044751">
    <property type="entry name" value="Ion_transp-like_CBS"/>
</dbReference>
<keyword evidence="6 9" id="KW-0472">Membrane</keyword>
<dbReference type="Pfam" id="PF01595">
    <property type="entry name" value="CNNM"/>
    <property type="match status" value="1"/>
</dbReference>